<evidence type="ECO:0000256" key="8">
    <source>
        <dbReference type="ARBA" id="ARBA00022741"/>
    </source>
</evidence>
<dbReference type="InterPro" id="IPR011123">
    <property type="entry name" value="Y_Y_Y"/>
</dbReference>
<keyword evidence="10" id="KW-0067">ATP-binding</keyword>
<dbReference type="InterPro" id="IPR003661">
    <property type="entry name" value="HisK_dim/P_dom"/>
</dbReference>
<dbReference type="InterPro" id="IPR003594">
    <property type="entry name" value="HATPase_dom"/>
</dbReference>
<dbReference type="InterPro" id="IPR013783">
    <property type="entry name" value="Ig-like_fold"/>
</dbReference>
<dbReference type="CDD" id="cd00082">
    <property type="entry name" value="HisKA"/>
    <property type="match status" value="1"/>
</dbReference>
<dbReference type="PANTHER" id="PTHR43547">
    <property type="entry name" value="TWO-COMPONENT HISTIDINE KINASE"/>
    <property type="match status" value="1"/>
</dbReference>
<dbReference type="KEGG" id="senf:GJR95_12010"/>
<dbReference type="PRINTS" id="PR00344">
    <property type="entry name" value="BCTRLSENSOR"/>
</dbReference>
<evidence type="ECO:0000259" key="16">
    <source>
        <dbReference type="PROSITE" id="PS50109"/>
    </source>
</evidence>
<keyword evidence="15" id="KW-0732">Signal</keyword>
<evidence type="ECO:0000256" key="13">
    <source>
        <dbReference type="PROSITE-ProRule" id="PRU00169"/>
    </source>
</evidence>
<feature type="domain" description="Response regulatory" evidence="17">
    <location>
        <begin position="1277"/>
        <end position="1391"/>
    </location>
</feature>
<evidence type="ECO:0000256" key="11">
    <source>
        <dbReference type="ARBA" id="ARBA00022989"/>
    </source>
</evidence>
<dbReference type="SUPFAM" id="SSF63829">
    <property type="entry name" value="Calcium-dependent phosphotriesterase"/>
    <property type="match status" value="3"/>
</dbReference>
<dbReference type="RefSeq" id="WP_162386097.1">
    <property type="nucleotide sequence ID" value="NZ_CP045997.1"/>
</dbReference>
<keyword evidence="19" id="KW-1185">Reference proteome</keyword>
<dbReference type="Pfam" id="PF00512">
    <property type="entry name" value="HisKA"/>
    <property type="match status" value="1"/>
</dbReference>
<feature type="coiled-coil region" evidence="14">
    <location>
        <begin position="849"/>
        <end position="886"/>
    </location>
</feature>
<dbReference type="Pfam" id="PF00072">
    <property type="entry name" value="Response_reg"/>
    <property type="match status" value="2"/>
</dbReference>
<dbReference type="Pfam" id="PF02518">
    <property type="entry name" value="HATPase_c"/>
    <property type="match status" value="1"/>
</dbReference>
<evidence type="ECO:0000256" key="1">
    <source>
        <dbReference type="ARBA" id="ARBA00000085"/>
    </source>
</evidence>
<evidence type="ECO:0000256" key="6">
    <source>
        <dbReference type="ARBA" id="ARBA00022679"/>
    </source>
</evidence>
<evidence type="ECO:0000313" key="18">
    <source>
        <dbReference type="EMBL" id="QHV95687.1"/>
    </source>
</evidence>
<comment type="subcellular location">
    <subcellularLocation>
        <location evidence="2">Cell membrane</location>
        <topology evidence="2">Multi-pass membrane protein</topology>
    </subcellularLocation>
</comment>
<keyword evidence="12" id="KW-0472">Membrane</keyword>
<keyword evidence="9" id="KW-0418">Kinase</keyword>
<comment type="catalytic activity">
    <reaction evidence="1">
        <text>ATP + protein L-histidine = ADP + protein N-phospho-L-histidine.</text>
        <dbReference type="EC" id="2.7.13.3"/>
    </reaction>
</comment>
<dbReference type="InterPro" id="IPR011110">
    <property type="entry name" value="Reg_prop"/>
</dbReference>
<dbReference type="CDD" id="cd16922">
    <property type="entry name" value="HATPase_EvgS-ArcB-TorS-like"/>
    <property type="match status" value="1"/>
</dbReference>
<dbReference type="Gene3D" id="2.130.10.10">
    <property type="entry name" value="YVTN repeat-like/Quinoprotein amine dehydrogenase"/>
    <property type="match status" value="4"/>
</dbReference>
<dbReference type="InterPro" id="IPR036890">
    <property type="entry name" value="HATPase_C_sf"/>
</dbReference>
<keyword evidence="5 13" id="KW-0597">Phosphoprotein</keyword>
<evidence type="ECO:0000259" key="17">
    <source>
        <dbReference type="PROSITE" id="PS50110"/>
    </source>
</evidence>
<evidence type="ECO:0000256" key="5">
    <source>
        <dbReference type="ARBA" id="ARBA00022553"/>
    </source>
</evidence>
<dbReference type="SUPFAM" id="SSF55874">
    <property type="entry name" value="ATPase domain of HSP90 chaperone/DNA topoisomerase II/histidine kinase"/>
    <property type="match status" value="1"/>
</dbReference>
<dbReference type="CDD" id="cd17546">
    <property type="entry name" value="REC_hyHK_CKI1_RcsC-like"/>
    <property type="match status" value="2"/>
</dbReference>
<dbReference type="Gene3D" id="2.60.40.10">
    <property type="entry name" value="Immunoglobulins"/>
    <property type="match status" value="1"/>
</dbReference>
<gene>
    <name evidence="18" type="ORF">GJR95_12010</name>
</gene>
<dbReference type="Pfam" id="PF07495">
    <property type="entry name" value="Y_Y_Y"/>
    <property type="match status" value="1"/>
</dbReference>
<sequence>MPSRTLFLLLKGLLILQVANAQHQNVGFTHLTTTQGLSQNNVTCILQDRKGFMWFGTQDGLNKYDGYTYTLYRNDPQNSSSLSHSYIHTLFEDKKGRLWIGTDDGGLSLFNPNTERFTNYTHLPGVQNSLSHNKVMAIAQDAKGLLWVGTAGGGLDRFNPENQSFTHFSHKTTDSTSLSHNDVSSICIDRSGWIWVGTSGGGVNRLDQATKTFHHFTYKPNDKNSLSNDKINTCFEDTQGRLWVGTEGGGLNRFNASSQTFTHYQPTRTKPQQLTHNDVVTLAEDKNRNLWIGTRNGGINVLHPDGTFSYYFYNEADSRGLNNGSIYALYRDRTGTMWVGTYAGGVNKLDAAPQNFTLYQRTPTNSNKLTNNNILAVRQDQRGDLWLGTDGGGINVLKKGQHVFTSYTHSPQVATSLGSNYVLTIYEDTDQQIWAGNFKGGLSKFDRSTGTFASVGDFNKLSISSILQARNGIMWLGTFEEGLIRYDPSTGSITRYRPNPTQAGQLNYPTIATLWEDRTGNIWIGTEGGGLNIYHPDKNWFTQYQHEGKNPKSLSNNLVTVLFESSTGQLWIGTNGGLNQFDPNTQTFKTYRQQDGLPNEVIQGILEDKQGTLWLSTNKGLTAFNPKTHTIRNFDGRHGLQGSSFNRMACYKNARGQLFFGGLTGLNCFYPDSLRYNTFIPPVYLTDLQLFNKSVHVQEENSPLQKTISETRDLTLSYQQSVISFGFAALNYTMSASNEYAYKLEGFDKDWIHAGTQRMATYTNLDPGNYVFRVKAANNDGVWNQTGTFINLHIIPPYWQTWWFKALAAVALLSGLYLIYRLRVNRIKQQQLFLQSQVQQRTREVTQQKQELLDQAVHLQLLNEQLAQQSAQEQQARQEAEMANKAKSVFLATMSHEIRTPMNGVIGMTSLLEDTTLSDEQREYTDTIRSCGESLLGVINDILDFSKIESGHLELEQQEIDLRDCIEEVLDMFAGKAAQVGLDLIYQIDHQVPTQIKSDGLRLRQILINLVGNAIKFTPQGEIVVSVRLLSRFPDQTIELGVEVCDTGIGIPANKIDRLFKSFSQVDSSHTRQYGGTGLGLVISQRLIELMGGRIQVESEEGKGSSFHFSIRCQVSQQANPHYVYVHIADNDGKSVLLIDDNQTNRRILQAQLELWHLQPTVASSGQQALDILGQGAWFDLVITDRQMPEMDGIELASRIKSLYPDLPIMLLSSMGDESRKTNADLFEAIMTKPIHQHQLLRLIQQALKSKRAISLPVAPRPESVYSLDFAEQYPLRILIAEDAPINIKLMTRVLTKLGYSPAVAQNGHEVLAILPQGFDLILMDVQMPEMDGLQATRLIRQQSIPQPWIIALTANAMQEDRGICLEAGMNDYITKPPILALLKKSLQEVSVMKRRGQLVSE</sequence>
<dbReference type="EMBL" id="CP045997">
    <property type="protein sequence ID" value="QHV95687.1"/>
    <property type="molecule type" value="Genomic_DNA"/>
</dbReference>
<dbReference type="Pfam" id="PF07494">
    <property type="entry name" value="Reg_prop"/>
    <property type="match status" value="10"/>
</dbReference>
<feature type="modified residue" description="4-aspartylphosphate" evidence="13">
    <location>
        <position position="1325"/>
    </location>
</feature>
<proteinExistence type="predicted"/>
<feature type="domain" description="Response regulatory" evidence="17">
    <location>
        <begin position="1135"/>
        <end position="1248"/>
    </location>
</feature>
<dbReference type="Gene3D" id="3.40.50.2300">
    <property type="match status" value="2"/>
</dbReference>
<feature type="modified residue" description="4-aspartylphosphate" evidence="13">
    <location>
        <position position="1185"/>
    </location>
</feature>
<evidence type="ECO:0000313" key="19">
    <source>
        <dbReference type="Proteomes" id="UP000464577"/>
    </source>
</evidence>
<dbReference type="SUPFAM" id="SSF47384">
    <property type="entry name" value="Homodimeric domain of signal transducing histidine kinase"/>
    <property type="match status" value="1"/>
</dbReference>
<dbReference type="SUPFAM" id="SSF52172">
    <property type="entry name" value="CheY-like"/>
    <property type="match status" value="2"/>
</dbReference>
<evidence type="ECO:0000256" key="15">
    <source>
        <dbReference type="SAM" id="SignalP"/>
    </source>
</evidence>
<dbReference type="InterPro" id="IPR005467">
    <property type="entry name" value="His_kinase_dom"/>
</dbReference>
<dbReference type="SMART" id="SM00388">
    <property type="entry name" value="HisKA"/>
    <property type="match status" value="1"/>
</dbReference>
<keyword evidence="8" id="KW-0547">Nucleotide-binding</keyword>
<evidence type="ECO:0000256" key="7">
    <source>
        <dbReference type="ARBA" id="ARBA00022692"/>
    </source>
</evidence>
<evidence type="ECO:0000256" key="12">
    <source>
        <dbReference type="ARBA" id="ARBA00023136"/>
    </source>
</evidence>
<dbReference type="InterPro" id="IPR001789">
    <property type="entry name" value="Sig_transdc_resp-reg_receiver"/>
</dbReference>
<evidence type="ECO:0000256" key="14">
    <source>
        <dbReference type="SAM" id="Coils"/>
    </source>
</evidence>
<keyword evidence="4" id="KW-1003">Cell membrane</keyword>
<dbReference type="GO" id="GO:0005886">
    <property type="term" value="C:plasma membrane"/>
    <property type="evidence" value="ECO:0007669"/>
    <property type="project" value="UniProtKB-SubCell"/>
</dbReference>
<dbReference type="FunFam" id="2.60.40.10:FF:000791">
    <property type="entry name" value="Two-component system sensor histidine kinase/response regulator"/>
    <property type="match status" value="1"/>
</dbReference>
<organism evidence="18 19">
    <name type="scientific">Spirosoma endbachense</name>
    <dbReference type="NCBI Taxonomy" id="2666025"/>
    <lineage>
        <taxon>Bacteria</taxon>
        <taxon>Pseudomonadati</taxon>
        <taxon>Bacteroidota</taxon>
        <taxon>Cytophagia</taxon>
        <taxon>Cytophagales</taxon>
        <taxon>Cytophagaceae</taxon>
        <taxon>Spirosoma</taxon>
    </lineage>
</organism>
<evidence type="ECO:0000256" key="9">
    <source>
        <dbReference type="ARBA" id="ARBA00022777"/>
    </source>
</evidence>
<dbReference type="InterPro" id="IPR036097">
    <property type="entry name" value="HisK_dim/P_sf"/>
</dbReference>
<evidence type="ECO:0000256" key="2">
    <source>
        <dbReference type="ARBA" id="ARBA00004651"/>
    </source>
</evidence>
<dbReference type="Gene3D" id="1.10.287.130">
    <property type="match status" value="1"/>
</dbReference>
<keyword evidence="14" id="KW-0175">Coiled coil</keyword>
<dbReference type="GO" id="GO:0005524">
    <property type="term" value="F:ATP binding"/>
    <property type="evidence" value="ECO:0007669"/>
    <property type="project" value="UniProtKB-KW"/>
</dbReference>
<dbReference type="InterPro" id="IPR004358">
    <property type="entry name" value="Sig_transdc_His_kin-like_C"/>
</dbReference>
<dbReference type="SMART" id="SM00448">
    <property type="entry name" value="REC"/>
    <property type="match status" value="2"/>
</dbReference>
<name>A0A6P1VVA6_9BACT</name>
<dbReference type="PROSITE" id="PS50109">
    <property type="entry name" value="HIS_KIN"/>
    <property type="match status" value="1"/>
</dbReference>
<dbReference type="SMART" id="SM00387">
    <property type="entry name" value="HATPase_c"/>
    <property type="match status" value="1"/>
</dbReference>
<feature type="chain" id="PRO_5026749430" description="histidine kinase" evidence="15">
    <location>
        <begin position="22"/>
        <end position="1402"/>
    </location>
</feature>
<evidence type="ECO:0000256" key="3">
    <source>
        <dbReference type="ARBA" id="ARBA00012438"/>
    </source>
</evidence>
<dbReference type="InterPro" id="IPR015943">
    <property type="entry name" value="WD40/YVTN_repeat-like_dom_sf"/>
</dbReference>
<dbReference type="PROSITE" id="PS50110">
    <property type="entry name" value="RESPONSE_REGULATORY"/>
    <property type="match status" value="2"/>
</dbReference>
<dbReference type="Gene3D" id="3.30.565.10">
    <property type="entry name" value="Histidine kinase-like ATPase, C-terminal domain"/>
    <property type="match status" value="1"/>
</dbReference>
<dbReference type="FunFam" id="3.30.565.10:FF:000010">
    <property type="entry name" value="Sensor histidine kinase RcsC"/>
    <property type="match status" value="1"/>
</dbReference>
<keyword evidence="11" id="KW-1133">Transmembrane helix</keyword>
<dbReference type="InterPro" id="IPR011006">
    <property type="entry name" value="CheY-like_superfamily"/>
</dbReference>
<accession>A0A6P1VVA6</accession>
<dbReference type="PANTHER" id="PTHR43547:SF2">
    <property type="entry name" value="HYBRID SIGNAL TRANSDUCTION HISTIDINE KINASE C"/>
    <property type="match status" value="1"/>
</dbReference>
<keyword evidence="7" id="KW-0812">Transmembrane</keyword>
<feature type="signal peptide" evidence="15">
    <location>
        <begin position="1"/>
        <end position="21"/>
    </location>
</feature>
<evidence type="ECO:0000256" key="4">
    <source>
        <dbReference type="ARBA" id="ARBA00022475"/>
    </source>
</evidence>
<reference evidence="18 19" key="1">
    <citation type="submission" date="2019-11" db="EMBL/GenBank/DDBJ databases">
        <title>Spirosoma endbachense sp. nov., isolated from a natural salt meadow.</title>
        <authorList>
            <person name="Rojas J."/>
            <person name="Ambika Manirajan B."/>
            <person name="Ratering S."/>
            <person name="Suarez C."/>
            <person name="Geissler-Plaum R."/>
            <person name="Schnell S."/>
        </authorList>
    </citation>
    <scope>NUCLEOTIDE SEQUENCE [LARGE SCALE GENOMIC DNA]</scope>
    <source>
        <strain evidence="18 19">I-24</strain>
    </source>
</reference>
<keyword evidence="6" id="KW-0808">Transferase</keyword>
<dbReference type="FunFam" id="1.10.287.130:FF:000003">
    <property type="entry name" value="Histidine kinase"/>
    <property type="match status" value="1"/>
</dbReference>
<dbReference type="EC" id="2.7.13.3" evidence="3"/>
<feature type="domain" description="Histidine kinase" evidence="16">
    <location>
        <begin position="893"/>
        <end position="1115"/>
    </location>
</feature>
<dbReference type="Proteomes" id="UP000464577">
    <property type="component" value="Chromosome"/>
</dbReference>
<dbReference type="GO" id="GO:0000155">
    <property type="term" value="F:phosphorelay sensor kinase activity"/>
    <property type="evidence" value="ECO:0007669"/>
    <property type="project" value="InterPro"/>
</dbReference>
<evidence type="ECO:0000256" key="10">
    <source>
        <dbReference type="ARBA" id="ARBA00022840"/>
    </source>
</evidence>
<protein>
    <recommendedName>
        <fullName evidence="3">histidine kinase</fullName>
        <ecNumber evidence="3">2.7.13.3</ecNumber>
    </recommendedName>
</protein>